<organism evidence="2 3">
    <name type="scientific">Stutzerimonas zhaodongensis</name>
    <dbReference type="NCBI Taxonomy" id="1176257"/>
    <lineage>
        <taxon>Bacteria</taxon>
        <taxon>Pseudomonadati</taxon>
        <taxon>Pseudomonadota</taxon>
        <taxon>Gammaproteobacteria</taxon>
        <taxon>Pseudomonadales</taxon>
        <taxon>Pseudomonadaceae</taxon>
        <taxon>Stutzerimonas</taxon>
    </lineage>
</organism>
<sequence length="145" mass="16288">MTAESLGMQRELLIEALNELLSAERAGAQVASISLNETEAEVAREMLTQVHRGEADSVRRLRECLLLLDAEPTHERGAFYEKCMAISDLPERLALVDRGQKWVIRKLEGLLEQVTHPRIRQELEAVLSTHEVNSADYAAKAPELK</sequence>
<evidence type="ECO:0000259" key="1">
    <source>
        <dbReference type="Pfam" id="PF19825"/>
    </source>
</evidence>
<dbReference type="InterPro" id="IPR046273">
    <property type="entry name" value="DUF6306"/>
</dbReference>
<reference evidence="2 3" key="1">
    <citation type="submission" date="2018-10" db="EMBL/GenBank/DDBJ databases">
        <title>Pseudomonas zhaodongensis NEAU-ST5-21(T) genome.</title>
        <authorList>
            <person name="Peng J."/>
            <person name="Liu Z.-P."/>
        </authorList>
    </citation>
    <scope>NUCLEOTIDE SEQUENCE [LARGE SCALE GENOMIC DNA]</scope>
    <source>
        <strain evidence="2 3">NEAU-ST5-21</strain>
    </source>
</reference>
<dbReference type="InterPro" id="IPR012347">
    <property type="entry name" value="Ferritin-like"/>
</dbReference>
<dbReference type="RefSeq" id="WP_122164168.1">
    <property type="nucleotide sequence ID" value="NZ_JAMOIB010000001.1"/>
</dbReference>
<accession>A0A3M2HXS4</accession>
<dbReference type="Pfam" id="PF19825">
    <property type="entry name" value="DUF6306"/>
    <property type="match status" value="1"/>
</dbReference>
<gene>
    <name evidence="2" type="ORF">EA797_05735</name>
</gene>
<comment type="caution">
    <text evidence="2">The sequence shown here is derived from an EMBL/GenBank/DDBJ whole genome shotgun (WGS) entry which is preliminary data.</text>
</comment>
<feature type="domain" description="DUF6306" evidence="1">
    <location>
        <begin position="13"/>
        <end position="135"/>
    </location>
</feature>
<dbReference type="OrthoDB" id="9778912at2"/>
<dbReference type="AlphaFoldDB" id="A0A3M2HXS4"/>
<dbReference type="EMBL" id="RFFM01000001">
    <property type="protein sequence ID" value="RMH92219.1"/>
    <property type="molecule type" value="Genomic_DNA"/>
</dbReference>
<dbReference type="Gene3D" id="1.20.1260.10">
    <property type="match status" value="1"/>
</dbReference>
<protein>
    <submittedName>
        <fullName evidence="2">Ferritin-like domain-containing protein</fullName>
    </submittedName>
</protein>
<dbReference type="Proteomes" id="UP000269774">
    <property type="component" value="Unassembled WGS sequence"/>
</dbReference>
<evidence type="ECO:0000313" key="2">
    <source>
        <dbReference type="EMBL" id="RMH92219.1"/>
    </source>
</evidence>
<proteinExistence type="predicted"/>
<name>A0A3M2HXS4_9GAMM</name>
<keyword evidence="3" id="KW-1185">Reference proteome</keyword>
<evidence type="ECO:0000313" key="3">
    <source>
        <dbReference type="Proteomes" id="UP000269774"/>
    </source>
</evidence>